<sequence>MSEFITPEHKIIALILEASGEPTDADKVCCLGNIPDVALAVRQLRETVIQHSASEAIPAENTQTVSERLTQPFSDNILPPQNSGESEADRPEIEPVHAATALQGNDKQEAHSEMVDDTASEGVQGHTEEVPDATGVLQTEASVTAQPEDMDKNQSGCF</sequence>
<dbReference type="EMBL" id="UGLC01000003">
    <property type="protein sequence ID" value="STU47143.1"/>
    <property type="molecule type" value="Genomic_DNA"/>
</dbReference>
<evidence type="ECO:0000313" key="3">
    <source>
        <dbReference type="Proteomes" id="UP000254799"/>
    </source>
</evidence>
<evidence type="ECO:0000256" key="1">
    <source>
        <dbReference type="SAM" id="MobiDB-lite"/>
    </source>
</evidence>
<accession>A0A377YQH1</accession>
<protein>
    <submittedName>
        <fullName evidence="2">Uncharacterized protein</fullName>
    </submittedName>
</protein>
<feature type="compositionally biased region" description="Polar residues" evidence="1">
    <location>
        <begin position="136"/>
        <end position="145"/>
    </location>
</feature>
<reference evidence="2 3" key="1">
    <citation type="submission" date="2018-06" db="EMBL/GenBank/DDBJ databases">
        <authorList>
            <consortium name="Pathogen Informatics"/>
            <person name="Doyle S."/>
        </authorList>
    </citation>
    <scope>NUCLEOTIDE SEQUENCE [LARGE SCALE GENOMIC DNA]</scope>
    <source>
        <strain evidence="2 3">NCTC8849</strain>
    </source>
</reference>
<gene>
    <name evidence="2" type="ORF">NCTC8849_05883</name>
</gene>
<evidence type="ECO:0000313" key="2">
    <source>
        <dbReference type="EMBL" id="STU47143.1"/>
    </source>
</evidence>
<feature type="region of interest" description="Disordered" evidence="1">
    <location>
        <begin position="55"/>
        <end position="158"/>
    </location>
</feature>
<organism evidence="2 3">
    <name type="scientific">Klebsiella pneumoniae</name>
    <dbReference type="NCBI Taxonomy" id="573"/>
    <lineage>
        <taxon>Bacteria</taxon>
        <taxon>Pseudomonadati</taxon>
        <taxon>Pseudomonadota</taxon>
        <taxon>Gammaproteobacteria</taxon>
        <taxon>Enterobacterales</taxon>
        <taxon>Enterobacteriaceae</taxon>
        <taxon>Klebsiella/Raoultella group</taxon>
        <taxon>Klebsiella</taxon>
        <taxon>Klebsiella pneumoniae complex</taxon>
    </lineage>
</organism>
<dbReference type="AlphaFoldDB" id="A0A377YQH1"/>
<proteinExistence type="predicted"/>
<name>A0A377YQH1_KLEPN</name>
<feature type="compositionally biased region" description="Polar residues" evidence="1">
    <location>
        <begin position="60"/>
        <end position="85"/>
    </location>
</feature>
<dbReference type="Proteomes" id="UP000254799">
    <property type="component" value="Unassembled WGS sequence"/>
</dbReference>